<sequence length="523" mass="59755">MDMIGKKNLGGYFEELALTHKNKTAIICEDVERRTTSLSYVQLNEQINQTANLLTHMGLKKGDKVIIHLCNSIEYIVNFMAIAKIGAISVPVNANYVYADTLFMVEKTKPTLVITNSKFVHIYDDMTENNFTFKNGIMLVDNCSCKHTQYQKEFVKYSVNFENNDIDNLDTAEIVFTSGTSSFPKGVEITHYNLIFAGFYTSWQGNFNNNDICLTAMPLWHIDAQCTMMMPAFSRGATFVLIEKYSAHKFWDQVLFYKATITECIPKMICTLMAQPIKDNEKKHNLKEMFFYLNINNKDMNEFLDRFNIPSCLNSYGMTETIVGLIGDRPDEKRRFPSIGKLGFCYEAKILDSEGNELLSNKSGEICIKGEIGKTIFKGYFDNKDATNKVLSKDGWLRTGDIGYFDDDEYFYFVDRNINLIKVAGENVSSVEVETFISSHDKIFEVAVIGIPDKFNNELIKACVVLKDKEEMTKDDVVQYCLSGLAKFKVPSIVQFYSYLPKTCTGKVRKNILRSDHLKENLK</sequence>
<dbReference type="EMBL" id="CP017258">
    <property type="protein sequence ID" value="AQW87337.1"/>
    <property type="molecule type" value="Genomic_DNA"/>
</dbReference>
<dbReference type="GO" id="GO:0051109">
    <property type="term" value="F:crotonobetaine-CoA ligase activity"/>
    <property type="evidence" value="ECO:0007669"/>
    <property type="project" value="TreeGrafter"/>
</dbReference>
<dbReference type="PROSITE" id="PS00455">
    <property type="entry name" value="AMP_BINDING"/>
    <property type="match status" value="1"/>
</dbReference>
<dbReference type="PANTHER" id="PTHR24096">
    <property type="entry name" value="LONG-CHAIN-FATTY-ACID--COA LIGASE"/>
    <property type="match status" value="1"/>
</dbReference>
<dbReference type="Pfam" id="PF13193">
    <property type="entry name" value="AMP-binding_C"/>
    <property type="match status" value="1"/>
</dbReference>
<gene>
    <name evidence="1" type="primary">caiC</name>
    <name evidence="1" type="ORF">CPIN18021_0498</name>
</gene>
<proteinExistence type="predicted"/>
<keyword evidence="2" id="KW-1185">Reference proteome</keyword>
<evidence type="ECO:0000313" key="1">
    <source>
        <dbReference type="EMBL" id="AQW87337.1"/>
    </source>
</evidence>
<dbReference type="Gene3D" id="3.30.300.30">
    <property type="match status" value="1"/>
</dbReference>
<evidence type="ECO:0000313" key="2">
    <source>
        <dbReference type="Proteomes" id="UP000190868"/>
    </source>
</evidence>
<dbReference type="EC" id="6.2.1.-" evidence="1"/>
<protein>
    <submittedName>
        <fullName evidence="1">Crotonobetaine/carnitine-CoA ligase</fullName>
        <ecNumber evidence="1">6.2.1.-</ecNumber>
    </submittedName>
</protein>
<dbReference type="InterPro" id="IPR000873">
    <property type="entry name" value="AMP-dep_synth/lig_dom"/>
</dbReference>
<dbReference type="InterPro" id="IPR042099">
    <property type="entry name" value="ANL_N_sf"/>
</dbReference>
<keyword evidence="1" id="KW-0436">Ligase</keyword>
<dbReference type="AlphaFoldDB" id="A0A1S6U7A5"/>
<name>A0A1S6U7A5_9BACT</name>
<dbReference type="InterPro" id="IPR025110">
    <property type="entry name" value="AMP-bd_C"/>
</dbReference>
<dbReference type="SUPFAM" id="SSF56801">
    <property type="entry name" value="Acetyl-CoA synthetase-like"/>
    <property type="match status" value="1"/>
</dbReference>
<accession>A0A1S6U7A5</accession>
<dbReference type="GO" id="GO:0051108">
    <property type="term" value="F:carnitine-CoA ligase activity"/>
    <property type="evidence" value="ECO:0007669"/>
    <property type="project" value="TreeGrafter"/>
</dbReference>
<dbReference type="Gene3D" id="3.40.50.12780">
    <property type="entry name" value="N-terminal domain of ligase-like"/>
    <property type="match status" value="1"/>
</dbReference>
<dbReference type="InterPro" id="IPR045851">
    <property type="entry name" value="AMP-bd_C_sf"/>
</dbReference>
<organism evidence="1 2">
    <name type="scientific">Campylobacter pinnipediorum subsp. caledonicus</name>
    <dbReference type="NCBI Taxonomy" id="1874362"/>
    <lineage>
        <taxon>Bacteria</taxon>
        <taxon>Pseudomonadati</taxon>
        <taxon>Campylobacterota</taxon>
        <taxon>Epsilonproteobacteria</taxon>
        <taxon>Campylobacterales</taxon>
        <taxon>Campylobacteraceae</taxon>
        <taxon>Campylobacter</taxon>
    </lineage>
</organism>
<reference evidence="2" key="1">
    <citation type="submission" date="2016-09" db="EMBL/GenBank/DDBJ databases">
        <title>Comparative genomics of the Campylobacter concisus group.</title>
        <authorList>
            <person name="Miller W.G."/>
            <person name="Yee E."/>
            <person name="Chapman M.H."/>
            <person name="Huynh S."/>
            <person name="Bono J.L."/>
            <person name="On S.L.W."/>
            <person name="StLeger J."/>
            <person name="Foster G."/>
            <person name="Parker C.T."/>
        </authorList>
    </citation>
    <scope>NUCLEOTIDE SEQUENCE [LARGE SCALE GENOMIC DNA]</scope>
    <source>
        <strain evidence="2">RM18021</strain>
    </source>
</reference>
<dbReference type="InterPro" id="IPR020845">
    <property type="entry name" value="AMP-binding_CS"/>
</dbReference>
<dbReference type="Proteomes" id="UP000190868">
    <property type="component" value="Chromosome"/>
</dbReference>
<dbReference type="Pfam" id="PF00501">
    <property type="entry name" value="AMP-binding"/>
    <property type="match status" value="1"/>
</dbReference>
<dbReference type="PANTHER" id="PTHR24096:SF421">
    <property type="entry name" value="CROTONOBETAINE_CARNITINE--COA LIGASE"/>
    <property type="match status" value="1"/>
</dbReference>